<dbReference type="PANTHER" id="PTHR21254:SF1">
    <property type="entry name" value="C2 DOMAIN-CONTAINING PROTEIN 3"/>
    <property type="match status" value="1"/>
</dbReference>
<feature type="region of interest" description="Disordered" evidence="1">
    <location>
        <begin position="705"/>
        <end position="739"/>
    </location>
</feature>
<comment type="caution">
    <text evidence="3">The sequence shown here is derived from an EMBL/GenBank/DDBJ whole genome shotgun (WGS) entry which is preliminary data.</text>
</comment>
<feature type="compositionally biased region" description="Basic and acidic residues" evidence="1">
    <location>
        <begin position="656"/>
        <end position="665"/>
    </location>
</feature>
<feature type="compositionally biased region" description="Basic and acidic residues" evidence="1">
    <location>
        <begin position="1316"/>
        <end position="1327"/>
    </location>
</feature>
<evidence type="ECO:0000313" key="3">
    <source>
        <dbReference type="EMBL" id="KAK7054607.1"/>
    </source>
</evidence>
<feature type="region of interest" description="Disordered" evidence="1">
    <location>
        <begin position="433"/>
        <end position="511"/>
    </location>
</feature>
<dbReference type="SUPFAM" id="SSF49562">
    <property type="entry name" value="C2 domain (Calcium/lipid-binding domain, CaLB)"/>
    <property type="match status" value="1"/>
</dbReference>
<feature type="compositionally biased region" description="Basic and acidic residues" evidence="1">
    <location>
        <begin position="289"/>
        <end position="307"/>
    </location>
</feature>
<feature type="region of interest" description="Disordered" evidence="1">
    <location>
        <begin position="1347"/>
        <end position="1378"/>
    </location>
</feature>
<dbReference type="PANTHER" id="PTHR21254">
    <property type="entry name" value="C2 DOMAIN-CONTAINING PROTEIN 3"/>
    <property type="match status" value="1"/>
</dbReference>
<dbReference type="Proteomes" id="UP001381693">
    <property type="component" value="Unassembled WGS sequence"/>
</dbReference>
<organism evidence="3 4">
    <name type="scientific">Halocaridina rubra</name>
    <name type="common">Hawaiian red shrimp</name>
    <dbReference type="NCBI Taxonomy" id="373956"/>
    <lineage>
        <taxon>Eukaryota</taxon>
        <taxon>Metazoa</taxon>
        <taxon>Ecdysozoa</taxon>
        <taxon>Arthropoda</taxon>
        <taxon>Crustacea</taxon>
        <taxon>Multicrustacea</taxon>
        <taxon>Malacostraca</taxon>
        <taxon>Eumalacostraca</taxon>
        <taxon>Eucarida</taxon>
        <taxon>Decapoda</taxon>
        <taxon>Pleocyemata</taxon>
        <taxon>Caridea</taxon>
        <taxon>Atyoidea</taxon>
        <taxon>Atyidae</taxon>
        <taxon>Halocaridina</taxon>
    </lineage>
</organism>
<dbReference type="InterPro" id="IPR035892">
    <property type="entry name" value="C2_domain_sf"/>
</dbReference>
<feature type="region of interest" description="Disordered" evidence="1">
    <location>
        <begin position="199"/>
        <end position="314"/>
    </location>
</feature>
<dbReference type="EMBL" id="JAXCGZ010021290">
    <property type="protein sequence ID" value="KAK7054607.1"/>
    <property type="molecule type" value="Genomic_DNA"/>
</dbReference>
<feature type="compositionally biased region" description="Low complexity" evidence="1">
    <location>
        <begin position="1357"/>
        <end position="1370"/>
    </location>
</feature>
<feature type="domain" description="C2" evidence="2">
    <location>
        <begin position="887"/>
        <end position="1017"/>
    </location>
</feature>
<sequence length="1584" mass="174892">MGDRTLPPQVEGHPQGRLDLIIGRPAVFPLAKTSQSFIFSFRWWGDTRPCILRLPPGKSESRITYYVTCGPRSFRQYLCDAGSLNVNIKIGGSGDEDMEEEEEKENFGHVTPSPRRLGESPRQSVLRRQLRLKRGWQDGDFVGSFLLPDLKLNSRGDYVNECRIIDSAADVVGTIVVTMIFLEGTLEDFQEIKIQREEESTVQQKMEEIKLRPRQSGIPVRGTAPKSSTDGHRSRSGSLKESPKQKGDRHKSPKRMSCSLDMGVRGKSQEYLSSKKTESNSQVGIVHPEVVRRERKQRDRSTSRERPASWGLYPLVDGTDPQSLVDSGAVRAQDLPALVQVLEGRSPNVDLSNLDPETQKLLDGLDLSLSFSGHSAMSSGISFSRRDGDSYGILKGSHNNLANMSGISTSGVWPLDVNENEACKGKRLGCLEPKEKSQSQEGLKVGSSKKSQQEAITPTKIPTSQERARTPSKACRNAAPQSSTEKPSSASDKMSDSFSGKSEKLFSGKTTNDDEGSVLIIDAGTLILSPSVIPQRHPDKSGKISGVRVMHLSRICYLTTFDVNFPHLELPPDWDISQTCASRQLVENRVHYSAKEVLKLPPASAIEILRGQLIVRCVCRRLGEKNSEEVGSAAVSLMDIWQLNGSEVRVPLYKPDGPKDDDSLSRKHHKKGKKKDEKKHSPVAHINFTVKLALAVKEPTLPSDGGKYVQRLTPSKGMSKGDVKSIPVSGTAYSPRKKSTEGDFFCDKENNGLYGSFSNLNQVGHALREGDSRYLSPVPKLVPGTDCMGSPAFNSIYIPAHTSPRGRAYPNEWQQAINFRQVEVVENVHGPSFDSKVLMSDSHAVSGYGSYLTSMNNDEVSSNEPVESGGESPCIQTIPEFHSDLVSRSVVSRSGSLDFAEGDFCRVHLEIVKGRNLPWVEGMDQDARPPNCYVRTTIGSLNIQTNICVEMDNPLWNFAADVLLPYTQLTETDGSLIFKTHHTPWENHSSPDDPLLGFVCVDATSIWSGHVSLCGWYPLLDLLGCVRGHIKISLTQHEPPRPFVAPRKIQRYPFNLQERPAHRPTYESHPWRQARTQHMSLDRDVLLSPRPYIGQSGLPTTCRVPFHPRYANTIPMSSPRFSRKNLFQEKNGDHEYRLKTAHDDVSTNSLDSSVYSKYNSVISTESLIVDVPALNEVPIAKARSPARDIAPQKLEATNKIDKNLMNKSASSIPVYSPMKDGDKGATYIGDTRNLKSVLPELLCQDDSPPYSPLKKHDSDKSKSAPVGKRRSRDSNKYSLSVSDINLESSFVSHSENESSRRSVSPRDPPGASLSHVHSECHKEKPEETALEQLRASSSMSENFILEQQSRDNQRHTSGSSSSSVDGRPSSCLKVPGSPSLRAKHVTFANKLIQKKGNTDVKTGPYSFQERTNRGLSCLPRLSHLLHSSNQDAPTTNIPRLKENAVISDSTKCKSPGESRYVDGSDLQVVPCREGDTQVVTTTVSVQGSRPLNSLAGSNRGMAVAQSSTDKTRSDLIMSFSWMNQTSDCDTPCVSYIESKHSVHGASAGPTTHGVAPSHKKKEGKGFNEKSRKFRCRLAANFPLK</sequence>
<evidence type="ECO:0000313" key="4">
    <source>
        <dbReference type="Proteomes" id="UP001381693"/>
    </source>
</evidence>
<feature type="region of interest" description="Disordered" evidence="1">
    <location>
        <begin position="93"/>
        <end position="121"/>
    </location>
</feature>
<dbReference type="GO" id="GO:0060271">
    <property type="term" value="P:cilium assembly"/>
    <property type="evidence" value="ECO:0007669"/>
    <property type="project" value="TreeGrafter"/>
</dbReference>
<feature type="compositionally biased region" description="Acidic residues" evidence="1">
    <location>
        <begin position="94"/>
        <end position="104"/>
    </location>
</feature>
<feature type="region of interest" description="Disordered" evidence="1">
    <location>
        <begin position="1543"/>
        <end position="1568"/>
    </location>
</feature>
<protein>
    <recommendedName>
        <fullName evidence="2">C2 domain-containing protein</fullName>
    </recommendedName>
</protein>
<feature type="compositionally biased region" description="Low complexity" evidence="1">
    <location>
        <begin position="488"/>
        <end position="499"/>
    </location>
</feature>
<dbReference type="PROSITE" id="PS50004">
    <property type="entry name" value="C2"/>
    <property type="match status" value="1"/>
</dbReference>
<dbReference type="Pfam" id="PF25339">
    <property type="entry name" value="C2_C2CD3_N"/>
    <property type="match status" value="1"/>
</dbReference>
<feature type="compositionally biased region" description="Polar residues" evidence="1">
    <location>
        <begin position="1276"/>
        <end position="1286"/>
    </location>
</feature>
<accession>A0AAN8ZZI3</accession>
<evidence type="ECO:0000259" key="2">
    <source>
        <dbReference type="PROSITE" id="PS50004"/>
    </source>
</evidence>
<dbReference type="InterPro" id="IPR000008">
    <property type="entry name" value="C2_dom"/>
</dbReference>
<reference evidence="3 4" key="1">
    <citation type="submission" date="2023-11" db="EMBL/GenBank/DDBJ databases">
        <title>Halocaridina rubra genome assembly.</title>
        <authorList>
            <person name="Smith C."/>
        </authorList>
    </citation>
    <scope>NUCLEOTIDE SEQUENCE [LARGE SCALE GENOMIC DNA]</scope>
    <source>
        <strain evidence="3">EP-1</strain>
        <tissue evidence="3">Whole</tissue>
    </source>
</reference>
<keyword evidence="4" id="KW-1185">Reference proteome</keyword>
<dbReference type="GO" id="GO:0061511">
    <property type="term" value="P:centriole elongation"/>
    <property type="evidence" value="ECO:0007669"/>
    <property type="project" value="TreeGrafter"/>
</dbReference>
<feature type="region of interest" description="Disordered" evidence="1">
    <location>
        <begin position="1242"/>
        <end position="1335"/>
    </location>
</feature>
<name>A0AAN8ZZI3_HALRR</name>
<feature type="compositionally biased region" description="Basic and acidic residues" evidence="1">
    <location>
        <begin position="199"/>
        <end position="211"/>
    </location>
</feature>
<dbReference type="GO" id="GO:0034451">
    <property type="term" value="C:centriolar satellite"/>
    <property type="evidence" value="ECO:0007669"/>
    <property type="project" value="TreeGrafter"/>
</dbReference>
<dbReference type="GO" id="GO:0071539">
    <property type="term" value="P:protein localization to centrosome"/>
    <property type="evidence" value="ECO:0007669"/>
    <property type="project" value="TreeGrafter"/>
</dbReference>
<proteinExistence type="predicted"/>
<feature type="region of interest" description="Disordered" evidence="1">
    <location>
        <begin position="651"/>
        <end position="681"/>
    </location>
</feature>
<feature type="compositionally biased region" description="Polar residues" evidence="1">
    <location>
        <begin position="448"/>
        <end position="465"/>
    </location>
</feature>
<dbReference type="Gene3D" id="2.60.40.150">
    <property type="entry name" value="C2 domain"/>
    <property type="match status" value="1"/>
</dbReference>
<dbReference type="GO" id="GO:0005814">
    <property type="term" value="C:centriole"/>
    <property type="evidence" value="ECO:0007669"/>
    <property type="project" value="TreeGrafter"/>
</dbReference>
<gene>
    <name evidence="3" type="ORF">SK128_008007</name>
</gene>
<evidence type="ECO:0000256" key="1">
    <source>
        <dbReference type="SAM" id="MobiDB-lite"/>
    </source>
</evidence>
<dbReference type="CDD" id="cd00030">
    <property type="entry name" value="C2"/>
    <property type="match status" value="1"/>
</dbReference>
<dbReference type="InterPro" id="IPR057537">
    <property type="entry name" value="C2_C2CD3_N"/>
</dbReference>